<organism evidence="9 10">
    <name type="scientific">Fodinibius salinus</name>
    <dbReference type="NCBI Taxonomy" id="860790"/>
    <lineage>
        <taxon>Bacteria</taxon>
        <taxon>Pseudomonadati</taxon>
        <taxon>Balneolota</taxon>
        <taxon>Balneolia</taxon>
        <taxon>Balneolales</taxon>
        <taxon>Balneolaceae</taxon>
        <taxon>Fodinibius</taxon>
    </lineage>
</organism>
<evidence type="ECO:0000256" key="6">
    <source>
        <dbReference type="PROSITE-ProRule" id="PRU10007"/>
    </source>
</evidence>
<comment type="similarity">
    <text evidence="1 4 7">Belongs to the aldehyde dehydrogenase family.</text>
</comment>
<keyword evidence="10" id="KW-1185">Reference proteome</keyword>
<name>A0A5D3YJE2_9BACT</name>
<dbReference type="InterPro" id="IPR012394">
    <property type="entry name" value="Aldehyde_DH_NAD(P)"/>
</dbReference>
<evidence type="ECO:0000256" key="7">
    <source>
        <dbReference type="RuleBase" id="RU003345"/>
    </source>
</evidence>
<dbReference type="InterPro" id="IPR016161">
    <property type="entry name" value="Ald_DH/histidinol_DH"/>
</dbReference>
<dbReference type="AlphaFoldDB" id="A0A5D3YJE2"/>
<dbReference type="InterPro" id="IPR015590">
    <property type="entry name" value="Aldehyde_DH_dom"/>
</dbReference>
<evidence type="ECO:0000259" key="8">
    <source>
        <dbReference type="Pfam" id="PF00171"/>
    </source>
</evidence>
<dbReference type="InterPro" id="IPR029510">
    <property type="entry name" value="Ald_DH_CS_GLU"/>
</dbReference>
<feature type="domain" description="Aldehyde dehydrogenase" evidence="8">
    <location>
        <begin position="5"/>
        <end position="425"/>
    </location>
</feature>
<dbReference type="InterPro" id="IPR016162">
    <property type="entry name" value="Ald_DH_N"/>
</dbReference>
<evidence type="ECO:0000256" key="2">
    <source>
        <dbReference type="ARBA" id="ARBA00023002"/>
    </source>
</evidence>
<dbReference type="Pfam" id="PF00171">
    <property type="entry name" value="Aldedh"/>
    <property type="match status" value="1"/>
</dbReference>
<keyword evidence="3" id="KW-0520">NAD</keyword>
<evidence type="ECO:0000313" key="10">
    <source>
        <dbReference type="Proteomes" id="UP000324595"/>
    </source>
</evidence>
<feature type="active site" evidence="5 6">
    <location>
        <position position="207"/>
    </location>
</feature>
<sequence>MEEIVNIQQQFFKQGHTRDVDFRKEQLRKIKKLLNTYEDDIFDALFADLKKPVFETYETELLILKHEIDHLLSNLSSWASPTKVSGEFFNFPSQNYIHPQPYGVSLVIGAWNYPLQLSLNPALSSIAAGNTTIIKPSEHASHTSRLVTNMINENFEAGFLHAIEGDAEVTQSLLDQPLDYIFFTGSTTVGKKIMHAAAKQLTPLTLELGGKSPAIVDQSADIATAAKRICWGKFINAGQTCVSPDYVYVHKSLKKTFLQHLKEYVTEFYGDDPSQSPDYARIINRNHFSRITGLLEDQSEVIGGQYNEEDLYIEPTILPRADWNHSVMQEEIFGPLLPVLPFADLDDVITTINSHSRPLALYLFSTDSDNQEKIINEIPFGGGCINDTVAHLANLNLPFGGIGNSGFGQYHGKSGFDEFSHQKSIMKKSGWPQIPLRYPPYEGNLKWLKKFTDLL</sequence>
<gene>
    <name evidence="9" type="ORF">LX73_1609</name>
</gene>
<dbReference type="CDD" id="cd07136">
    <property type="entry name" value="ALDH_YwdH-P39616"/>
    <property type="match status" value="1"/>
</dbReference>
<dbReference type="GO" id="GO:0004029">
    <property type="term" value="F:aldehyde dehydrogenase (NAD+) activity"/>
    <property type="evidence" value="ECO:0007669"/>
    <property type="project" value="TreeGrafter"/>
</dbReference>
<dbReference type="SUPFAM" id="SSF53720">
    <property type="entry name" value="ALDH-like"/>
    <property type="match status" value="1"/>
</dbReference>
<dbReference type="PANTHER" id="PTHR43570:SF16">
    <property type="entry name" value="ALDEHYDE DEHYDROGENASE TYPE III, ISOFORM Q"/>
    <property type="match status" value="1"/>
</dbReference>
<keyword evidence="2 4" id="KW-0560">Oxidoreductase</keyword>
<protein>
    <recommendedName>
        <fullName evidence="4">Aldehyde dehydrogenase</fullName>
    </recommendedName>
</protein>
<comment type="caution">
    <text evidence="9">The sequence shown here is derived from an EMBL/GenBank/DDBJ whole genome shotgun (WGS) entry which is preliminary data.</text>
</comment>
<dbReference type="InterPro" id="IPR016163">
    <property type="entry name" value="Ald_DH_C"/>
</dbReference>
<dbReference type="GO" id="GO:0006081">
    <property type="term" value="P:aldehyde metabolic process"/>
    <property type="evidence" value="ECO:0007669"/>
    <property type="project" value="InterPro"/>
</dbReference>
<dbReference type="Proteomes" id="UP000324595">
    <property type="component" value="Unassembled WGS sequence"/>
</dbReference>
<dbReference type="FunFam" id="3.40.309.10:FF:000003">
    <property type="entry name" value="Aldehyde dehydrogenase"/>
    <property type="match status" value="1"/>
</dbReference>
<dbReference type="RefSeq" id="WP_148898935.1">
    <property type="nucleotide sequence ID" value="NZ_VNHY01000002.1"/>
</dbReference>
<dbReference type="OrthoDB" id="9762913at2"/>
<evidence type="ECO:0000256" key="1">
    <source>
        <dbReference type="ARBA" id="ARBA00009986"/>
    </source>
</evidence>
<evidence type="ECO:0000256" key="3">
    <source>
        <dbReference type="ARBA" id="ARBA00023027"/>
    </source>
</evidence>
<dbReference type="EMBL" id="VNHY01000002">
    <property type="protein sequence ID" value="TYP93893.1"/>
    <property type="molecule type" value="Genomic_DNA"/>
</dbReference>
<reference evidence="9 10" key="1">
    <citation type="submission" date="2019-07" db="EMBL/GenBank/DDBJ databases">
        <title>Genomic Encyclopedia of Archaeal and Bacterial Type Strains, Phase II (KMG-II): from individual species to whole genera.</title>
        <authorList>
            <person name="Goeker M."/>
        </authorList>
    </citation>
    <scope>NUCLEOTIDE SEQUENCE [LARGE SCALE GENOMIC DNA]</scope>
    <source>
        <strain evidence="9 10">DSM 21935</strain>
    </source>
</reference>
<dbReference type="PROSITE" id="PS00687">
    <property type="entry name" value="ALDEHYDE_DEHYDR_GLU"/>
    <property type="match status" value="1"/>
</dbReference>
<dbReference type="FunFam" id="3.40.605.10:FF:000004">
    <property type="entry name" value="Aldehyde dehydrogenase"/>
    <property type="match status" value="1"/>
</dbReference>
<dbReference type="Gene3D" id="3.40.309.10">
    <property type="entry name" value="Aldehyde Dehydrogenase, Chain A, domain 2"/>
    <property type="match status" value="1"/>
</dbReference>
<evidence type="ECO:0000313" key="9">
    <source>
        <dbReference type="EMBL" id="TYP93893.1"/>
    </source>
</evidence>
<evidence type="ECO:0000256" key="5">
    <source>
        <dbReference type="PIRSR" id="PIRSR036492-1"/>
    </source>
</evidence>
<feature type="active site" evidence="5">
    <location>
        <position position="241"/>
    </location>
</feature>
<dbReference type="PIRSF" id="PIRSF036492">
    <property type="entry name" value="ALDH"/>
    <property type="match status" value="1"/>
</dbReference>
<dbReference type="PANTHER" id="PTHR43570">
    <property type="entry name" value="ALDEHYDE DEHYDROGENASE"/>
    <property type="match status" value="1"/>
</dbReference>
<dbReference type="GO" id="GO:0005737">
    <property type="term" value="C:cytoplasm"/>
    <property type="evidence" value="ECO:0007669"/>
    <property type="project" value="TreeGrafter"/>
</dbReference>
<dbReference type="Gene3D" id="3.40.605.10">
    <property type="entry name" value="Aldehyde Dehydrogenase, Chain A, domain 1"/>
    <property type="match status" value="1"/>
</dbReference>
<proteinExistence type="inferred from homology"/>
<accession>A0A5D3YJE2</accession>
<evidence type="ECO:0000256" key="4">
    <source>
        <dbReference type="PIRNR" id="PIRNR036492"/>
    </source>
</evidence>